<dbReference type="InterPro" id="IPR043128">
    <property type="entry name" value="Rev_trsase/Diguanyl_cyclase"/>
</dbReference>
<dbReference type="CDD" id="cd00130">
    <property type="entry name" value="PAS"/>
    <property type="match status" value="1"/>
</dbReference>
<dbReference type="RefSeq" id="WP_341542557.1">
    <property type="nucleotide sequence ID" value="NZ_JBAKAP010000012.1"/>
</dbReference>
<feature type="domain" description="GGDEF" evidence="5">
    <location>
        <begin position="188"/>
        <end position="324"/>
    </location>
</feature>
<keyword evidence="1" id="KW-0175">Coiled coil</keyword>
<dbReference type="SUPFAM" id="SSF55785">
    <property type="entry name" value="PYP-like sensor domain (PAS domain)"/>
    <property type="match status" value="1"/>
</dbReference>
<dbReference type="InterPro" id="IPR001610">
    <property type="entry name" value="PAC"/>
</dbReference>
<keyword evidence="6" id="KW-0548">Nucleotidyltransferase</keyword>
<dbReference type="EMBL" id="JBAKAP010000012">
    <property type="protein sequence ID" value="MEL0617556.1"/>
    <property type="molecule type" value="Genomic_DNA"/>
</dbReference>
<dbReference type="PANTHER" id="PTHR44757">
    <property type="entry name" value="DIGUANYLATE CYCLASE DGCP"/>
    <property type="match status" value="1"/>
</dbReference>
<reference evidence="6 7" key="1">
    <citation type="submission" date="2024-02" db="EMBL/GenBank/DDBJ databases">
        <title>Bacteria isolated from the canopy kelp, Nereocystis luetkeana.</title>
        <authorList>
            <person name="Pfister C.A."/>
            <person name="Younker I.T."/>
            <person name="Light S.H."/>
        </authorList>
    </citation>
    <scope>NUCLEOTIDE SEQUENCE [LARGE SCALE GENOMIC DNA]</scope>
    <source>
        <strain evidence="6 7">TI.5.07</strain>
    </source>
</reference>
<dbReference type="SMART" id="SM00091">
    <property type="entry name" value="PAS"/>
    <property type="match status" value="1"/>
</dbReference>
<keyword evidence="7" id="KW-1185">Reference proteome</keyword>
<dbReference type="InterPro" id="IPR013655">
    <property type="entry name" value="PAS_fold_3"/>
</dbReference>
<dbReference type="InterPro" id="IPR000160">
    <property type="entry name" value="GGDEF_dom"/>
</dbReference>
<dbReference type="InterPro" id="IPR029787">
    <property type="entry name" value="Nucleotide_cyclase"/>
</dbReference>
<dbReference type="PANTHER" id="PTHR44757:SF2">
    <property type="entry name" value="BIOFILM ARCHITECTURE MAINTENANCE PROTEIN MBAA"/>
    <property type="match status" value="1"/>
</dbReference>
<proteinExistence type="predicted"/>
<dbReference type="PROSITE" id="PS50112">
    <property type="entry name" value="PAS"/>
    <property type="match status" value="1"/>
</dbReference>
<dbReference type="InterPro" id="IPR000014">
    <property type="entry name" value="PAS"/>
</dbReference>
<dbReference type="Proteomes" id="UP001378242">
    <property type="component" value="Unassembled WGS sequence"/>
</dbReference>
<feature type="domain" description="PAC" evidence="4">
    <location>
        <begin position="109"/>
        <end position="162"/>
    </location>
</feature>
<feature type="compositionally biased region" description="Low complexity" evidence="2">
    <location>
        <begin position="364"/>
        <end position="379"/>
    </location>
</feature>
<keyword evidence="6" id="KW-0808">Transferase</keyword>
<evidence type="ECO:0000313" key="7">
    <source>
        <dbReference type="Proteomes" id="UP001378242"/>
    </source>
</evidence>
<evidence type="ECO:0000256" key="2">
    <source>
        <dbReference type="SAM" id="MobiDB-lite"/>
    </source>
</evidence>
<dbReference type="Gene3D" id="3.30.70.270">
    <property type="match status" value="1"/>
</dbReference>
<dbReference type="InterPro" id="IPR035965">
    <property type="entry name" value="PAS-like_dom_sf"/>
</dbReference>
<dbReference type="Pfam" id="PF08447">
    <property type="entry name" value="PAS_3"/>
    <property type="match status" value="1"/>
</dbReference>
<dbReference type="PROSITE" id="PS50887">
    <property type="entry name" value="GGDEF"/>
    <property type="match status" value="1"/>
</dbReference>
<dbReference type="GO" id="GO:0052621">
    <property type="term" value="F:diguanylate cyclase activity"/>
    <property type="evidence" value="ECO:0007669"/>
    <property type="project" value="UniProtKB-EC"/>
</dbReference>
<dbReference type="Pfam" id="PF00990">
    <property type="entry name" value="GGDEF"/>
    <property type="match status" value="1"/>
</dbReference>
<organism evidence="6 7">
    <name type="scientific">Cobetia marina</name>
    <name type="common">Deleya marina</name>
    <dbReference type="NCBI Taxonomy" id="28258"/>
    <lineage>
        <taxon>Bacteria</taxon>
        <taxon>Pseudomonadati</taxon>
        <taxon>Pseudomonadota</taxon>
        <taxon>Gammaproteobacteria</taxon>
        <taxon>Oceanospirillales</taxon>
        <taxon>Halomonadaceae</taxon>
        <taxon>Cobetia</taxon>
    </lineage>
</organism>
<dbReference type="CDD" id="cd01949">
    <property type="entry name" value="GGDEF"/>
    <property type="match status" value="1"/>
</dbReference>
<comment type="caution">
    <text evidence="6">The sequence shown here is derived from an EMBL/GenBank/DDBJ whole genome shotgun (WGS) entry which is preliminary data.</text>
</comment>
<evidence type="ECO:0000313" key="6">
    <source>
        <dbReference type="EMBL" id="MEL0617556.1"/>
    </source>
</evidence>
<gene>
    <name evidence="6" type="ORF">V6243_12035</name>
</gene>
<feature type="coiled-coil region" evidence="1">
    <location>
        <begin position="8"/>
        <end position="42"/>
    </location>
</feature>
<accession>A0ABU9GGF4</accession>
<dbReference type="SMART" id="SM00267">
    <property type="entry name" value="GGDEF"/>
    <property type="match status" value="1"/>
</dbReference>
<evidence type="ECO:0000259" key="3">
    <source>
        <dbReference type="PROSITE" id="PS50112"/>
    </source>
</evidence>
<feature type="domain" description="PAS" evidence="3">
    <location>
        <begin position="55"/>
        <end position="105"/>
    </location>
</feature>
<dbReference type="NCBIfam" id="TIGR00254">
    <property type="entry name" value="GGDEF"/>
    <property type="match status" value="1"/>
</dbReference>
<dbReference type="InterPro" id="IPR000700">
    <property type="entry name" value="PAS-assoc_C"/>
</dbReference>
<dbReference type="SMART" id="SM00086">
    <property type="entry name" value="PAC"/>
    <property type="match status" value="1"/>
</dbReference>
<dbReference type="NCBIfam" id="TIGR00229">
    <property type="entry name" value="sensory_box"/>
    <property type="match status" value="1"/>
</dbReference>
<evidence type="ECO:0000259" key="5">
    <source>
        <dbReference type="PROSITE" id="PS50887"/>
    </source>
</evidence>
<feature type="region of interest" description="Disordered" evidence="2">
    <location>
        <begin position="321"/>
        <end position="395"/>
    </location>
</feature>
<dbReference type="Gene3D" id="3.30.450.20">
    <property type="entry name" value="PAS domain"/>
    <property type="match status" value="1"/>
</dbReference>
<sequence>MTRKSLREQSLEATIQQMERDKARLERRVASLEEKLSSTLDGTGLRLWQLEVPTGKLTIFNYRWGRMLGYQPGELNAHFDVWRDHLHPEDRDEVLANLEDHLAGRTEVYQVVHRMLARDGSITWVADRGRVVERDANGKALRLLGTHTDISHEKDYETRLNALASTDALTGLSNRQAINGWFKRQLADDSALLFIDVDGFKQVNDALGHRAGDEVLVLLAHSLNEELHHLGVHHHLAARFGGDEFLFQLPRMTPARIEMIVRRWLARFGQPLEISTGQASIGLSIGVCFGRDATGNFAAALEYADQAMYRVKRSGKHGYHLHAPLRHGEAPHDSALQDSSSRARHTAGTSPRLPPEIPVASPLDTLAQASAATRADSATPLTPARDPAPRPVIDE</sequence>
<dbReference type="SUPFAM" id="SSF55073">
    <property type="entry name" value="Nucleotide cyclase"/>
    <property type="match status" value="1"/>
</dbReference>
<name>A0ABU9GGF4_COBMA</name>
<evidence type="ECO:0000256" key="1">
    <source>
        <dbReference type="SAM" id="Coils"/>
    </source>
</evidence>
<dbReference type="InterPro" id="IPR052155">
    <property type="entry name" value="Biofilm_reg_signaling"/>
</dbReference>
<dbReference type="EC" id="2.7.7.65" evidence="6"/>
<evidence type="ECO:0000259" key="4">
    <source>
        <dbReference type="PROSITE" id="PS50113"/>
    </source>
</evidence>
<dbReference type="PROSITE" id="PS50113">
    <property type="entry name" value="PAC"/>
    <property type="match status" value="1"/>
</dbReference>
<protein>
    <submittedName>
        <fullName evidence="6">Sensor domain-containing diguanylate cyclase</fullName>
        <ecNumber evidence="6">2.7.7.65</ecNumber>
    </submittedName>
</protein>